<feature type="binding site" evidence="9">
    <location>
        <position position="513"/>
    </location>
    <ligand>
        <name>substrate</name>
    </ligand>
</feature>
<feature type="compositionally biased region" description="Pro residues" evidence="11">
    <location>
        <begin position="422"/>
        <end position="433"/>
    </location>
</feature>
<feature type="compositionally biased region" description="Gly residues" evidence="11">
    <location>
        <begin position="401"/>
        <end position="420"/>
    </location>
</feature>
<dbReference type="Gene3D" id="3.20.20.80">
    <property type="entry name" value="Glycosidases"/>
    <property type="match status" value="2"/>
</dbReference>
<evidence type="ECO:0000256" key="2">
    <source>
        <dbReference type="ARBA" id="ARBA00005652"/>
    </source>
</evidence>
<dbReference type="Pfam" id="PF01373">
    <property type="entry name" value="Glyco_hydro_14"/>
    <property type="match status" value="2"/>
</dbReference>
<evidence type="ECO:0000256" key="11">
    <source>
        <dbReference type="SAM" id="MobiDB-lite"/>
    </source>
</evidence>
<evidence type="ECO:0000256" key="7">
    <source>
        <dbReference type="ARBA" id="ARBA00023326"/>
    </source>
</evidence>
<keyword evidence="4 10" id="KW-0378">Hydrolase</keyword>
<feature type="binding site" evidence="9">
    <location>
        <position position="202"/>
    </location>
    <ligand>
        <name>substrate</name>
    </ligand>
</feature>
<proteinExistence type="inferred from homology"/>
<feature type="active site" description="Proton donor" evidence="8">
    <location>
        <position position="286"/>
    </location>
</feature>
<comment type="catalytic activity">
    <reaction evidence="1 10">
        <text>Hydrolysis of (1-&gt;4)-alpha-D-glucosidic linkages in polysaccharides so as to remove successive maltose units from the non-reducing ends of the chains.</text>
        <dbReference type="EC" id="3.2.1.2"/>
    </reaction>
</comment>
<sequence>MWDCRLGSNLAAGPSNRCSAAAWNLRPQVQRRQRDVGPCCSVASETVNRPGDTAPSPPAPATLRSTFAKPDSELQSLLRRVYAGRSCSVAAPSRDAAAAAPRRAPVPVYVMLPLDTVWLLERDGGAQPVLIREKAMAVGLEMLSAAGVSGVMVDVWWGIVEHAGPRRYDWSAYRRLFDAVAAKGLRIQAVMSFHAAGGNVGDTCTIPLPRWVVKAGEADPDIFYTDAHGARNRECLSLGCDEAPVLAGRTPVAAYRDFAAAFAAEFRDLLGSGITEITLGLGPAGELRYPSYPEGDGRWRFPGVGEFQCHDAYMLASLAAAAARAGRPEWGRGAPHDAGAYNSRAHETGFFHDVHGRWDTEYGRFFLGWYSGLLVEHADRVLGAVRAALSGPGWPRVLASRGGGSGGVGGAAPGATGHRGGPPHPADAPPPASHPATSASHQTTTPLDASASTLLRFRPAAALGVKLAGVHWWYTTRAHAAELTAGVYNTRQRDGYEGIMRVLARHGAAASFTCVEMRDCEHPAEAACSPEGLLGQVLAAAARAGVPLGGENALQRYDRAAFDKIAESAVGRSVLAGRLEKITFLRMGDMMVDNWDAFSSFLQRLTGPLC</sequence>
<evidence type="ECO:0000256" key="3">
    <source>
        <dbReference type="ARBA" id="ARBA00012594"/>
    </source>
</evidence>
<evidence type="ECO:0000256" key="5">
    <source>
        <dbReference type="ARBA" id="ARBA00023277"/>
    </source>
</evidence>
<dbReference type="SUPFAM" id="SSF51445">
    <property type="entry name" value="(Trans)glycosidases"/>
    <property type="match status" value="2"/>
</dbReference>
<protein>
    <recommendedName>
        <fullName evidence="3 10">Beta-amylase</fullName>
        <ecNumber evidence="3 10">3.2.1.2</ecNumber>
    </recommendedName>
</protein>
<dbReference type="InterPro" id="IPR017853">
    <property type="entry name" value="GH"/>
</dbReference>
<evidence type="ECO:0000256" key="1">
    <source>
        <dbReference type="ARBA" id="ARBA00000546"/>
    </source>
</evidence>
<feature type="active site" description="Proton acceptor" evidence="8">
    <location>
        <position position="551"/>
    </location>
</feature>
<evidence type="ECO:0000256" key="4">
    <source>
        <dbReference type="ARBA" id="ARBA00022801"/>
    </source>
</evidence>
<feature type="region of interest" description="Disordered" evidence="11">
    <location>
        <begin position="400"/>
        <end position="445"/>
    </location>
</feature>
<feature type="binding site" evidence="9">
    <location>
        <position position="154"/>
    </location>
    <ligand>
        <name>substrate</name>
    </ligand>
</feature>
<dbReference type="InterPro" id="IPR001554">
    <property type="entry name" value="Glyco_hydro_14"/>
</dbReference>
<evidence type="ECO:0000256" key="9">
    <source>
        <dbReference type="PIRSR" id="PIRSR601554-2"/>
    </source>
</evidence>
<feature type="binding site" evidence="9">
    <location>
        <begin position="552"/>
        <end position="553"/>
    </location>
    <ligand>
        <name>substrate</name>
    </ligand>
</feature>
<reference evidence="12" key="1">
    <citation type="submission" date="2015-08" db="EMBL/GenBank/DDBJ databases">
        <authorList>
            <person name="Babu N.S."/>
            <person name="Beckwith C.J."/>
            <person name="Beseler K.G."/>
            <person name="Brison A."/>
            <person name="Carone J.V."/>
            <person name="Caskin T.P."/>
            <person name="Diamond M."/>
            <person name="Durham M.E."/>
            <person name="Foxe J.M."/>
            <person name="Go M."/>
            <person name="Henderson B.A."/>
            <person name="Jones I.B."/>
            <person name="McGettigan J.A."/>
            <person name="Micheletti S.J."/>
            <person name="Nasrallah M.E."/>
            <person name="Ortiz D."/>
            <person name="Piller C.R."/>
            <person name="Privatt S.R."/>
            <person name="Schneider S.L."/>
            <person name="Sharp S."/>
            <person name="Smith T.C."/>
            <person name="Stanton J.D."/>
            <person name="Ullery H.E."/>
            <person name="Wilson R.J."/>
            <person name="Serrano M.G."/>
            <person name="Buck G."/>
            <person name="Lee V."/>
            <person name="Wang Y."/>
            <person name="Carvalho R."/>
            <person name="Voegtly L."/>
            <person name="Shi R."/>
            <person name="Duckworth R."/>
            <person name="Johnson A."/>
            <person name="Loviza R."/>
            <person name="Walstead R."/>
            <person name="Shah Z."/>
            <person name="Kiflezghi M."/>
            <person name="Wade K."/>
            <person name="Ball S.L."/>
            <person name="Bradley K.W."/>
            <person name="Asai D.J."/>
            <person name="Bowman C.A."/>
            <person name="Russell D.A."/>
            <person name="Pope W.H."/>
            <person name="Jacobs-Sera D."/>
            <person name="Hendrix R.W."/>
            <person name="Hatfull G.F."/>
        </authorList>
    </citation>
    <scope>NUCLEOTIDE SEQUENCE</scope>
</reference>
<gene>
    <name evidence="12" type="ORF">g.44595</name>
</gene>
<keyword evidence="6 10" id="KW-0326">Glycosidase</keyword>
<comment type="similarity">
    <text evidence="2 10">Belongs to the glycosyl hydrolase 14 family.</text>
</comment>
<keyword evidence="5 10" id="KW-0119">Carbohydrate metabolism</keyword>
<dbReference type="InterPro" id="IPR018238">
    <property type="entry name" value="Glyco_hydro_14_CS"/>
</dbReference>
<dbReference type="AlphaFoldDB" id="A0A1D2A3H1"/>
<feature type="binding site" evidence="9">
    <location>
        <position position="194"/>
    </location>
    <ligand>
        <name>substrate</name>
    </ligand>
</feature>
<evidence type="ECO:0000313" key="12">
    <source>
        <dbReference type="EMBL" id="JAT73737.1"/>
    </source>
</evidence>
<dbReference type="GO" id="GO:0000272">
    <property type="term" value="P:polysaccharide catabolic process"/>
    <property type="evidence" value="ECO:0007669"/>
    <property type="project" value="UniProtKB-KW"/>
</dbReference>
<dbReference type="PROSITE" id="PS00679">
    <property type="entry name" value="BETA_AMYLASE_2"/>
    <property type="match status" value="1"/>
</dbReference>
<feature type="binding site" evidence="9">
    <location>
        <position position="471"/>
    </location>
    <ligand>
        <name>substrate</name>
    </ligand>
</feature>
<evidence type="ECO:0000256" key="8">
    <source>
        <dbReference type="PIRSR" id="PIRSR601554-1"/>
    </source>
</evidence>
<feature type="binding site" evidence="9">
    <location>
        <position position="466"/>
    </location>
    <ligand>
        <name>substrate</name>
    </ligand>
</feature>
<keyword evidence="7 10" id="KW-0624">Polysaccharide degradation</keyword>
<feature type="compositionally biased region" description="Low complexity" evidence="11">
    <location>
        <begin position="434"/>
        <end position="445"/>
    </location>
</feature>
<feature type="binding site" evidence="9">
    <location>
        <position position="586"/>
    </location>
    <ligand>
        <name>substrate</name>
    </ligand>
</feature>
<dbReference type="EC" id="3.2.1.2" evidence="3 10"/>
<accession>A0A1D2A3H1</accession>
<organism evidence="12">
    <name type="scientific">Auxenochlorella protothecoides</name>
    <name type="common">Green microalga</name>
    <name type="synonym">Chlorella protothecoides</name>
    <dbReference type="NCBI Taxonomy" id="3075"/>
    <lineage>
        <taxon>Eukaryota</taxon>
        <taxon>Viridiplantae</taxon>
        <taxon>Chlorophyta</taxon>
        <taxon>core chlorophytes</taxon>
        <taxon>Trebouxiophyceae</taxon>
        <taxon>Chlorellales</taxon>
        <taxon>Chlorellaceae</taxon>
        <taxon>Auxenochlorella</taxon>
    </lineage>
</organism>
<name>A0A1D2A3H1_AUXPR</name>
<dbReference type="PANTHER" id="PTHR31352:SF40">
    <property type="entry name" value="BETA-AMYLASE 6"/>
    <property type="match status" value="1"/>
</dbReference>
<dbReference type="PRINTS" id="PR00750">
    <property type="entry name" value="BETAAMYLASE"/>
</dbReference>
<evidence type="ECO:0000256" key="10">
    <source>
        <dbReference type="RuleBase" id="RU000509"/>
    </source>
</evidence>
<dbReference type="EMBL" id="GDKF01004885">
    <property type="protein sequence ID" value="JAT73737.1"/>
    <property type="molecule type" value="Transcribed_RNA"/>
</dbReference>
<dbReference type="GO" id="GO:0016161">
    <property type="term" value="F:beta-amylase activity"/>
    <property type="evidence" value="ECO:0007669"/>
    <property type="project" value="UniProtKB-EC"/>
</dbReference>
<evidence type="ECO:0000256" key="6">
    <source>
        <dbReference type="ARBA" id="ARBA00023295"/>
    </source>
</evidence>
<dbReference type="PANTHER" id="PTHR31352">
    <property type="entry name" value="BETA-AMYLASE 1, CHLOROPLASTIC"/>
    <property type="match status" value="1"/>
</dbReference>